<reference evidence="2" key="1">
    <citation type="journal article" date="2019" name="Int. J. Syst. Evol. Microbiol.">
        <title>The Global Catalogue of Microorganisms (GCM) 10K type strain sequencing project: providing services to taxonomists for standard genome sequencing and annotation.</title>
        <authorList>
            <consortium name="The Broad Institute Genomics Platform"/>
            <consortium name="The Broad Institute Genome Sequencing Center for Infectious Disease"/>
            <person name="Wu L."/>
            <person name="Ma J."/>
        </authorList>
    </citation>
    <scope>NUCLEOTIDE SEQUENCE [LARGE SCALE GENOMIC DNA]</scope>
    <source>
        <strain evidence="2">CGMCC 1.12859</strain>
    </source>
</reference>
<organism evidence="1 2">
    <name type="scientific">Kitasatospora paranensis</name>
    <dbReference type="NCBI Taxonomy" id="258053"/>
    <lineage>
        <taxon>Bacteria</taxon>
        <taxon>Bacillati</taxon>
        <taxon>Actinomycetota</taxon>
        <taxon>Actinomycetes</taxon>
        <taxon>Kitasatosporales</taxon>
        <taxon>Streptomycetaceae</taxon>
        <taxon>Kitasatospora</taxon>
    </lineage>
</organism>
<keyword evidence="2" id="KW-1185">Reference proteome</keyword>
<dbReference type="Pfam" id="PF14224">
    <property type="entry name" value="DUF4331"/>
    <property type="match status" value="1"/>
</dbReference>
<gene>
    <name evidence="1" type="ORF">ACFQMG_10300</name>
</gene>
<sequence length="171" mass="17998">MCRRRGGIGAAGPGAAPAGRWEDRAGAVAEAGRTVVIMNVNPFAPTQGAAFHPDAVYRIDIDTDGNNRADIAYTFVFSPPRDGSETVTVHRAEGPGARQHDAAGSAVLSDVAVDFGHGSSTGVQSGSHRFYAGLRSDPFFADLDGIVNDFQWTGNDFGIDKNVRSALPLPR</sequence>
<dbReference type="Proteomes" id="UP001596435">
    <property type="component" value="Unassembled WGS sequence"/>
</dbReference>
<comment type="caution">
    <text evidence="1">The sequence shown here is derived from an EMBL/GenBank/DDBJ whole genome shotgun (WGS) entry which is preliminary data.</text>
</comment>
<proteinExistence type="predicted"/>
<dbReference type="InterPro" id="IPR025566">
    <property type="entry name" value="DUF4331"/>
</dbReference>
<dbReference type="RefSeq" id="WP_380230934.1">
    <property type="nucleotide sequence ID" value="NZ_JBHSVH010000002.1"/>
</dbReference>
<accession>A0ABW2FYD3</accession>
<protein>
    <submittedName>
        <fullName evidence="1">DUF4331 family protein</fullName>
    </submittedName>
</protein>
<evidence type="ECO:0000313" key="1">
    <source>
        <dbReference type="EMBL" id="MFC7179948.1"/>
    </source>
</evidence>
<dbReference type="EMBL" id="JBHTAJ010000015">
    <property type="protein sequence ID" value="MFC7179948.1"/>
    <property type="molecule type" value="Genomic_DNA"/>
</dbReference>
<evidence type="ECO:0000313" key="2">
    <source>
        <dbReference type="Proteomes" id="UP001596435"/>
    </source>
</evidence>
<name>A0ABW2FYD3_9ACTN</name>